<dbReference type="InterPro" id="IPR052059">
    <property type="entry name" value="CR_Ser/Thr_kinase"/>
</dbReference>
<feature type="binding site" evidence="15">
    <location>
        <position position="432"/>
    </location>
    <ligand>
        <name>ATP</name>
        <dbReference type="ChEBI" id="CHEBI:30616"/>
    </ligand>
</feature>
<feature type="domain" description="Gnk2-homologous" evidence="18">
    <location>
        <begin position="74"/>
        <end position="180"/>
    </location>
</feature>
<evidence type="ECO:0000313" key="20">
    <source>
        <dbReference type="Proteomes" id="UP000280104"/>
    </source>
</evidence>
<dbReference type="FunFam" id="3.30.200.20:FF:000177">
    <property type="entry name" value="Cysteine-rich receptor-like protein kinase 2"/>
    <property type="match status" value="1"/>
</dbReference>
<dbReference type="Gene3D" id="3.30.430.20">
    <property type="entry name" value="Gnk2 domain, C-X8-C-X2-C motif"/>
    <property type="match status" value="2"/>
</dbReference>
<evidence type="ECO:0000256" key="16">
    <source>
        <dbReference type="SAM" id="Phobius"/>
    </source>
</evidence>
<feature type="domain" description="Gnk2-homologous" evidence="18">
    <location>
        <begin position="195"/>
        <end position="306"/>
    </location>
</feature>
<keyword evidence="10 15" id="KW-0067">ATP-binding</keyword>
<dbReference type="GO" id="GO:0005524">
    <property type="term" value="F:ATP binding"/>
    <property type="evidence" value="ECO:0007669"/>
    <property type="project" value="UniProtKB-UniRule"/>
</dbReference>
<keyword evidence="11 16" id="KW-1133">Transmembrane helix</keyword>
<keyword evidence="13" id="KW-0675">Receptor</keyword>
<evidence type="ECO:0000256" key="11">
    <source>
        <dbReference type="ARBA" id="ARBA00022989"/>
    </source>
</evidence>
<evidence type="ECO:0000256" key="3">
    <source>
        <dbReference type="ARBA" id="ARBA00022553"/>
    </source>
</evidence>
<dbReference type="PROSITE" id="PS00108">
    <property type="entry name" value="PROTEIN_KINASE_ST"/>
    <property type="match status" value="1"/>
</dbReference>
<feature type="domain" description="Protein kinase" evidence="17">
    <location>
        <begin position="403"/>
        <end position="687"/>
    </location>
</feature>
<dbReference type="Gene3D" id="1.10.510.10">
    <property type="entry name" value="Transferase(Phosphotransferase) domain 1"/>
    <property type="match status" value="1"/>
</dbReference>
<dbReference type="PROSITE" id="PS50011">
    <property type="entry name" value="PROTEIN_KINASE_DOM"/>
    <property type="match status" value="1"/>
</dbReference>
<evidence type="ECO:0000256" key="12">
    <source>
        <dbReference type="ARBA" id="ARBA00023136"/>
    </source>
</evidence>
<dbReference type="InterPro" id="IPR038408">
    <property type="entry name" value="GNK2_sf"/>
</dbReference>
<keyword evidence="14" id="KW-0325">Glycoprotein</keyword>
<feature type="transmembrane region" description="Helical" evidence="16">
    <location>
        <begin position="52"/>
        <end position="70"/>
    </location>
</feature>
<reference evidence="19 20" key="1">
    <citation type="submission" date="2018-05" db="EMBL/GenBank/DDBJ databases">
        <authorList>
            <person name="Thind KAUR A."/>
        </authorList>
    </citation>
    <scope>NUCLEOTIDE SEQUENCE [LARGE SCALE GENOMIC DNA]</scope>
</reference>
<keyword evidence="9" id="KW-0418">Kinase</keyword>
<evidence type="ECO:0000256" key="15">
    <source>
        <dbReference type="PROSITE-ProRule" id="PRU10141"/>
    </source>
</evidence>
<evidence type="ECO:0000313" key="19">
    <source>
        <dbReference type="EMBL" id="SPT17460.1"/>
    </source>
</evidence>
<keyword evidence="6" id="KW-0732">Signal</keyword>
<evidence type="ECO:0000256" key="7">
    <source>
        <dbReference type="ARBA" id="ARBA00022737"/>
    </source>
</evidence>
<dbReference type="CDD" id="cd23509">
    <property type="entry name" value="Gnk2-like"/>
    <property type="match status" value="2"/>
</dbReference>
<dbReference type="FunFam" id="1.10.510.10:FF:000343">
    <property type="entry name" value="Cysteine-rich receptor-like protein kinase 28"/>
    <property type="match status" value="1"/>
</dbReference>
<protein>
    <submittedName>
        <fullName evidence="19">Uncharacterized protein</fullName>
    </submittedName>
</protein>
<evidence type="ECO:0000256" key="14">
    <source>
        <dbReference type="ARBA" id="ARBA00023180"/>
    </source>
</evidence>
<keyword evidence="4" id="KW-0808">Transferase</keyword>
<dbReference type="Proteomes" id="UP000280104">
    <property type="component" value="Chromosome II"/>
</dbReference>
<dbReference type="GO" id="GO:0016020">
    <property type="term" value="C:membrane"/>
    <property type="evidence" value="ECO:0007669"/>
    <property type="project" value="UniProtKB-SubCell"/>
</dbReference>
<dbReference type="SMART" id="SM00220">
    <property type="entry name" value="S_TKc"/>
    <property type="match status" value="1"/>
</dbReference>
<evidence type="ECO:0000256" key="1">
    <source>
        <dbReference type="ARBA" id="ARBA00004167"/>
    </source>
</evidence>
<dbReference type="InterPro" id="IPR002902">
    <property type="entry name" value="GNK2"/>
</dbReference>
<dbReference type="CDD" id="cd14066">
    <property type="entry name" value="STKc_IRAK"/>
    <property type="match status" value="1"/>
</dbReference>
<evidence type="ECO:0000256" key="13">
    <source>
        <dbReference type="ARBA" id="ARBA00023170"/>
    </source>
</evidence>
<evidence type="ECO:0000256" key="5">
    <source>
        <dbReference type="ARBA" id="ARBA00022692"/>
    </source>
</evidence>
<dbReference type="InterPro" id="IPR011009">
    <property type="entry name" value="Kinase-like_dom_sf"/>
</dbReference>
<accession>A0A7H4LFS2</accession>
<gene>
    <name evidence="19" type="ORF">CAMPLR22A2D_LOCUS2069</name>
</gene>
<sequence length="724" mass="79086">MHPWMDSGSEWQLRVVVSQVRLSSNSIGHLCRRSRTVSCHAEETTIPPRSPTPAATAMLLAVIAVVLLLLPPAMPFEDLLCDGSTYAPYSTFQASLDLVAAALPGNASSMPSGFATAEAGTPPNRAYAMALCRGDVNASTCAACVAAAFRAAGAQDNCPNNTGATMYEDVCVLRFSTVQFLDFLRADQWQPGELTFQITPASRNVKSAQGAWFSAAATSILTAVVDHALAVAGNSTTAKKYFATGVLDFEPRIYGLAQCLPEMTPSQCRSCLGTLLVQTTPMLSTKPRWIMAFVAWCNLRYSVRPFYEGRSMLQLPAPPPPAVVPPSVTPESGGTGKKKSAEGISAGIGCSVVFLFLLSVFAFVRFKRRTTKQSEDDHPFKKIVGAQCMIFDLSALQEATENFSEKNKLGEGGFGIVYKGILADGQEIAVKKLLGGTGSGLHQLHNEVQLLAELQHKNLVRLQGFCSHRDDTLLVYEYIKNGTLDNFLFETNEENTLSWEQQYNIVLGIAKGILYLHEDSSMRIIHRDLKPNNILVDDGMDPKIADFGLAKLLGDGHTHTKTARAVGTLGYMAPEYAIHGRVSPKIDIFSFGVLVLEIVTRRRNSSSDDRDEVNLISDVWNCWTKGTVSQMIDRSLDEHARSQALRCIHIGLMCVQSDPDDRPYISSVIFMLTRDNTEIQAPAQPAFFFGREAALTSPAYDRSDFILGQDVSVNAVTITEPYPR</sequence>
<keyword evidence="3" id="KW-0597">Phosphoprotein</keyword>
<dbReference type="SUPFAM" id="SSF56112">
    <property type="entry name" value="Protein kinase-like (PK-like)"/>
    <property type="match status" value="1"/>
</dbReference>
<evidence type="ECO:0000256" key="4">
    <source>
        <dbReference type="ARBA" id="ARBA00022679"/>
    </source>
</evidence>
<keyword evidence="2" id="KW-0723">Serine/threonine-protein kinase</keyword>
<dbReference type="Gene3D" id="3.30.200.20">
    <property type="entry name" value="Phosphorylase Kinase, domain 1"/>
    <property type="match status" value="1"/>
</dbReference>
<dbReference type="PANTHER" id="PTHR47973">
    <property type="entry name" value="CYSTEINE-RICH RECEPTOR-LIKE PROTEIN KINASE 3"/>
    <property type="match status" value="1"/>
</dbReference>
<dbReference type="PROSITE" id="PS00107">
    <property type="entry name" value="PROTEIN_KINASE_ATP"/>
    <property type="match status" value="1"/>
</dbReference>
<evidence type="ECO:0000256" key="2">
    <source>
        <dbReference type="ARBA" id="ARBA00022527"/>
    </source>
</evidence>
<evidence type="ECO:0000256" key="9">
    <source>
        <dbReference type="ARBA" id="ARBA00022777"/>
    </source>
</evidence>
<dbReference type="Pfam" id="PF01657">
    <property type="entry name" value="Stress-antifung"/>
    <property type="match status" value="2"/>
</dbReference>
<evidence type="ECO:0000256" key="10">
    <source>
        <dbReference type="ARBA" id="ARBA00022840"/>
    </source>
</evidence>
<dbReference type="Pfam" id="PF00069">
    <property type="entry name" value="Pkinase"/>
    <property type="match status" value="1"/>
</dbReference>
<evidence type="ECO:0000259" key="18">
    <source>
        <dbReference type="PROSITE" id="PS51473"/>
    </source>
</evidence>
<dbReference type="InterPro" id="IPR017441">
    <property type="entry name" value="Protein_kinase_ATP_BS"/>
</dbReference>
<keyword evidence="12 16" id="KW-0472">Membrane</keyword>
<evidence type="ECO:0000256" key="6">
    <source>
        <dbReference type="ARBA" id="ARBA00022729"/>
    </source>
</evidence>
<name>A0A7H4LFS2_WHEAT</name>
<organism evidence="19 20">
    <name type="scientific">Triticum aestivum</name>
    <name type="common">Wheat</name>
    <dbReference type="NCBI Taxonomy" id="4565"/>
    <lineage>
        <taxon>Eukaryota</taxon>
        <taxon>Viridiplantae</taxon>
        <taxon>Streptophyta</taxon>
        <taxon>Embryophyta</taxon>
        <taxon>Tracheophyta</taxon>
        <taxon>Spermatophyta</taxon>
        <taxon>Magnoliopsida</taxon>
        <taxon>Liliopsida</taxon>
        <taxon>Poales</taxon>
        <taxon>Poaceae</taxon>
        <taxon>BOP clade</taxon>
        <taxon>Pooideae</taxon>
        <taxon>Triticodae</taxon>
        <taxon>Triticeae</taxon>
        <taxon>Triticinae</taxon>
        <taxon>Triticum</taxon>
    </lineage>
</organism>
<proteinExistence type="predicted"/>
<keyword evidence="7" id="KW-0677">Repeat</keyword>
<dbReference type="EMBL" id="LS480641">
    <property type="protein sequence ID" value="SPT17460.1"/>
    <property type="molecule type" value="Genomic_DNA"/>
</dbReference>
<dbReference type="GO" id="GO:0004674">
    <property type="term" value="F:protein serine/threonine kinase activity"/>
    <property type="evidence" value="ECO:0007669"/>
    <property type="project" value="UniProtKB-KW"/>
</dbReference>
<dbReference type="AlphaFoldDB" id="A0A7H4LFS2"/>
<evidence type="ECO:0000256" key="8">
    <source>
        <dbReference type="ARBA" id="ARBA00022741"/>
    </source>
</evidence>
<dbReference type="InterPro" id="IPR008271">
    <property type="entry name" value="Ser/Thr_kinase_AS"/>
</dbReference>
<comment type="subcellular location">
    <subcellularLocation>
        <location evidence="1">Membrane</location>
        <topology evidence="1">Single-pass membrane protein</topology>
    </subcellularLocation>
</comment>
<keyword evidence="8 15" id="KW-0547">Nucleotide-binding</keyword>
<feature type="transmembrane region" description="Helical" evidence="16">
    <location>
        <begin position="344"/>
        <end position="364"/>
    </location>
</feature>
<dbReference type="PROSITE" id="PS51473">
    <property type="entry name" value="GNK2"/>
    <property type="match status" value="2"/>
</dbReference>
<evidence type="ECO:0000259" key="17">
    <source>
        <dbReference type="PROSITE" id="PS50011"/>
    </source>
</evidence>
<dbReference type="InterPro" id="IPR000719">
    <property type="entry name" value="Prot_kinase_dom"/>
</dbReference>
<keyword evidence="5 16" id="KW-0812">Transmembrane</keyword>